<dbReference type="AlphaFoldDB" id="A0AA36I4E2"/>
<dbReference type="GO" id="GO:0005509">
    <property type="term" value="F:calcium ion binding"/>
    <property type="evidence" value="ECO:0007669"/>
    <property type="project" value="InterPro"/>
</dbReference>
<feature type="transmembrane region" description="Helical" evidence="2">
    <location>
        <begin position="252"/>
        <end position="271"/>
    </location>
</feature>
<feature type="transmembrane region" description="Helical" evidence="2">
    <location>
        <begin position="217"/>
        <end position="240"/>
    </location>
</feature>
<sequence>MYLNKEKIRCGSLVAGGLSLVASGFFFAAIFLPWWDAGSAKELFNLDNAPPAIATLWGFRFLNPPSWVTSPRPRAASTWAAYCERDAQSSVPDEVVEEPLDTSNATGDSTTIFEWWAVSSTTSLNDTTTFTSTLTRTLTITSTTASSLLSQETPFDLVPKEDVTTSPPPDNALHPGTCELIVFMPTLLCSAAALGPAAVLCFLLARSLGSLLGLLSGALLAASAGGGGAAALFLAGLLSFRGLLSATGPQMVVTGTVFAAGGAVLAVFTSVKALNQEPSRLPTVGGEMEDSDEDPEEERTPEAKTAKDQQRKAELKLPRLERFKVAREREARKKLPSNGKAGAGKPEAMMKVLKWGRGKGQGGRFGKPVPKKWLEHAFREIDKFENGVITLEQFMEAVARCGYKTSRASFERVLEDMNQDRAGELDLPEFVRFFRLVEEGLKKEARGKSRAMLSLYLCNVCFFAHVIVMCTILLITVRRESAAGEELSAVELAEGQLLNTCFQLVSVSLFGFFVSVVAVPLLRVTVGSSISAWCHHWRGTLREWRAWWRGEELEPEEEEPGDPENGPELADQRSRGPGHAAPALRGVLGLGGLRGLGPERAEELADLAAERQEPHLSWLYHVSAWILEAPAVAEGQAAQAPGLPSGGLRVRGVEVRGGEPAGHGGAGGAGVHLQPDAGAQPAPAESAHGGAARVAGAIPARRRVLQIRVRAGLAASKPSISSAPDRVR</sequence>
<feature type="domain" description="EF-hand" evidence="3">
    <location>
        <begin position="369"/>
        <end position="404"/>
    </location>
</feature>
<accession>A0AA36I4E2</accession>
<feature type="compositionally biased region" description="Acidic residues" evidence="1">
    <location>
        <begin position="553"/>
        <end position="562"/>
    </location>
</feature>
<dbReference type="EMBL" id="CAUJNA010000668">
    <property type="protein sequence ID" value="CAJ1379945.1"/>
    <property type="molecule type" value="Genomic_DNA"/>
</dbReference>
<feature type="compositionally biased region" description="Gly residues" evidence="1">
    <location>
        <begin position="659"/>
        <end position="670"/>
    </location>
</feature>
<comment type="caution">
    <text evidence="4">The sequence shown here is derived from an EMBL/GenBank/DDBJ whole genome shotgun (WGS) entry which is preliminary data.</text>
</comment>
<feature type="transmembrane region" description="Helical" evidence="2">
    <location>
        <begin position="497"/>
        <end position="522"/>
    </location>
</feature>
<dbReference type="Pfam" id="PF13499">
    <property type="entry name" value="EF-hand_7"/>
    <property type="match status" value="1"/>
</dbReference>
<protein>
    <recommendedName>
        <fullName evidence="3">EF-hand domain-containing protein</fullName>
    </recommendedName>
</protein>
<dbReference type="PROSITE" id="PS50222">
    <property type="entry name" value="EF_HAND_2"/>
    <property type="match status" value="1"/>
</dbReference>
<organism evidence="4 5">
    <name type="scientific">Effrenium voratum</name>
    <dbReference type="NCBI Taxonomy" id="2562239"/>
    <lineage>
        <taxon>Eukaryota</taxon>
        <taxon>Sar</taxon>
        <taxon>Alveolata</taxon>
        <taxon>Dinophyceae</taxon>
        <taxon>Suessiales</taxon>
        <taxon>Symbiodiniaceae</taxon>
        <taxon>Effrenium</taxon>
    </lineage>
</organism>
<evidence type="ECO:0000313" key="5">
    <source>
        <dbReference type="Proteomes" id="UP001178507"/>
    </source>
</evidence>
<dbReference type="CDD" id="cd00051">
    <property type="entry name" value="EFh"/>
    <property type="match status" value="1"/>
</dbReference>
<dbReference type="SUPFAM" id="SSF47473">
    <property type="entry name" value="EF-hand"/>
    <property type="match status" value="1"/>
</dbReference>
<proteinExistence type="predicted"/>
<dbReference type="InterPro" id="IPR002048">
    <property type="entry name" value="EF_hand_dom"/>
</dbReference>
<keyword evidence="5" id="KW-1185">Reference proteome</keyword>
<feature type="region of interest" description="Disordered" evidence="1">
    <location>
        <begin position="658"/>
        <end position="694"/>
    </location>
</feature>
<keyword evidence="2" id="KW-0812">Transmembrane</keyword>
<feature type="compositionally biased region" description="Basic and acidic residues" evidence="1">
    <location>
        <begin position="298"/>
        <end position="312"/>
    </location>
</feature>
<feature type="transmembrane region" description="Helical" evidence="2">
    <location>
        <begin position="12"/>
        <end position="35"/>
    </location>
</feature>
<name>A0AA36I4E2_9DINO</name>
<reference evidence="4" key="1">
    <citation type="submission" date="2023-08" db="EMBL/GenBank/DDBJ databases">
        <authorList>
            <person name="Chen Y."/>
            <person name="Shah S."/>
            <person name="Dougan E. K."/>
            <person name="Thang M."/>
            <person name="Chan C."/>
        </authorList>
    </citation>
    <scope>NUCLEOTIDE SEQUENCE</scope>
</reference>
<keyword evidence="2" id="KW-0472">Membrane</keyword>
<dbReference type="Gene3D" id="1.10.238.10">
    <property type="entry name" value="EF-hand"/>
    <property type="match status" value="1"/>
</dbReference>
<gene>
    <name evidence="4" type="ORF">EVOR1521_LOCUS8028</name>
</gene>
<evidence type="ECO:0000313" key="4">
    <source>
        <dbReference type="EMBL" id="CAJ1379945.1"/>
    </source>
</evidence>
<feature type="compositionally biased region" description="Acidic residues" evidence="1">
    <location>
        <begin position="287"/>
        <end position="297"/>
    </location>
</feature>
<feature type="transmembrane region" description="Helical" evidence="2">
    <location>
        <begin position="180"/>
        <end position="205"/>
    </location>
</feature>
<evidence type="ECO:0000256" key="1">
    <source>
        <dbReference type="SAM" id="MobiDB-lite"/>
    </source>
</evidence>
<evidence type="ECO:0000256" key="2">
    <source>
        <dbReference type="SAM" id="Phobius"/>
    </source>
</evidence>
<dbReference type="InterPro" id="IPR011992">
    <property type="entry name" value="EF-hand-dom_pair"/>
</dbReference>
<feature type="region of interest" description="Disordered" evidence="1">
    <location>
        <begin position="279"/>
        <end position="312"/>
    </location>
</feature>
<feature type="transmembrane region" description="Helical" evidence="2">
    <location>
        <begin position="453"/>
        <end position="477"/>
    </location>
</feature>
<feature type="region of interest" description="Disordered" evidence="1">
    <location>
        <begin position="553"/>
        <end position="581"/>
    </location>
</feature>
<evidence type="ECO:0000259" key="3">
    <source>
        <dbReference type="PROSITE" id="PS50222"/>
    </source>
</evidence>
<dbReference type="Proteomes" id="UP001178507">
    <property type="component" value="Unassembled WGS sequence"/>
</dbReference>
<keyword evidence="2" id="KW-1133">Transmembrane helix</keyword>